<gene>
    <name evidence="1" type="ORF">RN96_09785</name>
</gene>
<dbReference type="EMBL" id="NJGI01000005">
    <property type="protein sequence ID" value="PGH20480.1"/>
    <property type="molecule type" value="Genomic_DNA"/>
</dbReference>
<evidence type="ECO:0000313" key="1">
    <source>
        <dbReference type="EMBL" id="PGH20480.1"/>
    </source>
</evidence>
<proteinExistence type="predicted"/>
<dbReference type="Proteomes" id="UP000222862">
    <property type="component" value="Unassembled WGS sequence"/>
</dbReference>
<dbReference type="AlphaFoldDB" id="A0A2B7YH19"/>
<name>A0A2B7YH19_FUSNP</name>
<organism evidence="1 2">
    <name type="scientific">Fusobacterium nucleatum subsp. polymorphum</name>
    <name type="common">Fusobacterium polymorphum</name>
    <dbReference type="NCBI Taxonomy" id="76857"/>
    <lineage>
        <taxon>Bacteria</taxon>
        <taxon>Fusobacteriati</taxon>
        <taxon>Fusobacteriota</taxon>
        <taxon>Fusobacteriia</taxon>
        <taxon>Fusobacteriales</taxon>
        <taxon>Fusobacteriaceae</taxon>
        <taxon>Fusobacterium</taxon>
    </lineage>
</organism>
<protein>
    <submittedName>
        <fullName evidence="1">Uncharacterized protein</fullName>
    </submittedName>
</protein>
<reference evidence="1 2" key="1">
    <citation type="submission" date="2017-06" db="EMBL/GenBank/DDBJ databases">
        <title>Genome sequencing of Fusobacterium nucleatum subsp. polymorphum KCOM 1232 (=ChDC F37).</title>
        <authorList>
            <person name="Kook J.-K."/>
            <person name="Park S.-N."/>
            <person name="Lim Y.K."/>
            <person name="Roh H."/>
        </authorList>
    </citation>
    <scope>NUCLEOTIDE SEQUENCE [LARGE SCALE GENOMIC DNA]</scope>
    <source>
        <strain evidence="2">KCOM 1232 ( ChDC F37)</strain>
    </source>
</reference>
<sequence>MLNTINLLEKLEKKNFQINKFWINNSHILKLANNSYIIRINIWKKGKMSCTQNLVSKNLGAVFHIIYSIF</sequence>
<comment type="caution">
    <text evidence="1">The sequence shown here is derived from an EMBL/GenBank/DDBJ whole genome shotgun (WGS) entry which is preliminary data.</text>
</comment>
<evidence type="ECO:0000313" key="2">
    <source>
        <dbReference type="Proteomes" id="UP000222862"/>
    </source>
</evidence>
<accession>A0A2B7YH19</accession>